<dbReference type="SUPFAM" id="SSF51735">
    <property type="entry name" value="NAD(P)-binding Rossmann-fold domains"/>
    <property type="match status" value="1"/>
</dbReference>
<feature type="region of interest" description="Disordered" evidence="2">
    <location>
        <begin position="1"/>
        <end position="20"/>
    </location>
</feature>
<organism evidence="3 4">
    <name type="scientific">Coprinopsis marcescibilis</name>
    <name type="common">Agaric fungus</name>
    <name type="synonym">Psathyrella marcescibilis</name>
    <dbReference type="NCBI Taxonomy" id="230819"/>
    <lineage>
        <taxon>Eukaryota</taxon>
        <taxon>Fungi</taxon>
        <taxon>Dikarya</taxon>
        <taxon>Basidiomycota</taxon>
        <taxon>Agaricomycotina</taxon>
        <taxon>Agaricomycetes</taxon>
        <taxon>Agaricomycetidae</taxon>
        <taxon>Agaricales</taxon>
        <taxon>Agaricineae</taxon>
        <taxon>Psathyrellaceae</taxon>
        <taxon>Coprinopsis</taxon>
    </lineage>
</organism>
<protein>
    <submittedName>
        <fullName evidence="3">NAD(P)-binding protein</fullName>
    </submittedName>
</protein>
<dbReference type="PANTHER" id="PTHR43157">
    <property type="entry name" value="PHOSPHATIDYLINOSITOL-GLYCAN BIOSYNTHESIS CLASS F PROTEIN-RELATED"/>
    <property type="match status" value="1"/>
</dbReference>
<evidence type="ECO:0000313" key="4">
    <source>
        <dbReference type="Proteomes" id="UP000307440"/>
    </source>
</evidence>
<evidence type="ECO:0000256" key="1">
    <source>
        <dbReference type="ARBA" id="ARBA00023002"/>
    </source>
</evidence>
<sequence>MRLTDFDNNRAQWSAGPGPVTKRDLTGKTAVVIGANTGIGFELAKHFAIMNGKVIVACRNEEKGVAAVAKLRQGTGNENIKLQIVNLSKFSSVKEFAERVEKEEDRLDILVANAGLLAMDRNVTEDGWEETIQVNCLSTVLSCILLLPLMVKTSEKNPGTHPRIVIVGSSGHYRLPQGLQKKEVVESPHPFKTLNEAPWTQKNILQSPRYSESKIISLFATRSLAQILEKTPVVIDNVCPGLCMSEIARHLSWTERIVFWIFQRLIRTPEQGARQLLWAALAHEEDPSVLRGTFVTHMKVTEPSDYVISEEGSKMQERLWRDTIQELSKVEPRVVEILDALTMDR</sequence>
<name>A0A5C3KPQ8_COPMA</name>
<dbReference type="OrthoDB" id="542013at2759"/>
<reference evidence="3 4" key="1">
    <citation type="journal article" date="2019" name="Nat. Ecol. Evol.">
        <title>Megaphylogeny resolves global patterns of mushroom evolution.</title>
        <authorList>
            <person name="Varga T."/>
            <person name="Krizsan K."/>
            <person name="Foldi C."/>
            <person name="Dima B."/>
            <person name="Sanchez-Garcia M."/>
            <person name="Sanchez-Ramirez S."/>
            <person name="Szollosi G.J."/>
            <person name="Szarkandi J.G."/>
            <person name="Papp V."/>
            <person name="Albert L."/>
            <person name="Andreopoulos W."/>
            <person name="Angelini C."/>
            <person name="Antonin V."/>
            <person name="Barry K.W."/>
            <person name="Bougher N.L."/>
            <person name="Buchanan P."/>
            <person name="Buyck B."/>
            <person name="Bense V."/>
            <person name="Catcheside P."/>
            <person name="Chovatia M."/>
            <person name="Cooper J."/>
            <person name="Damon W."/>
            <person name="Desjardin D."/>
            <person name="Finy P."/>
            <person name="Geml J."/>
            <person name="Haridas S."/>
            <person name="Hughes K."/>
            <person name="Justo A."/>
            <person name="Karasinski D."/>
            <person name="Kautmanova I."/>
            <person name="Kiss B."/>
            <person name="Kocsube S."/>
            <person name="Kotiranta H."/>
            <person name="LaButti K.M."/>
            <person name="Lechner B.E."/>
            <person name="Liimatainen K."/>
            <person name="Lipzen A."/>
            <person name="Lukacs Z."/>
            <person name="Mihaltcheva S."/>
            <person name="Morgado L.N."/>
            <person name="Niskanen T."/>
            <person name="Noordeloos M.E."/>
            <person name="Ohm R.A."/>
            <person name="Ortiz-Santana B."/>
            <person name="Ovrebo C."/>
            <person name="Racz N."/>
            <person name="Riley R."/>
            <person name="Savchenko A."/>
            <person name="Shiryaev A."/>
            <person name="Soop K."/>
            <person name="Spirin V."/>
            <person name="Szebenyi C."/>
            <person name="Tomsovsky M."/>
            <person name="Tulloss R.E."/>
            <person name="Uehling J."/>
            <person name="Grigoriev I.V."/>
            <person name="Vagvolgyi C."/>
            <person name="Papp T."/>
            <person name="Martin F.M."/>
            <person name="Miettinen O."/>
            <person name="Hibbett D.S."/>
            <person name="Nagy L.G."/>
        </authorList>
    </citation>
    <scope>NUCLEOTIDE SEQUENCE [LARGE SCALE GENOMIC DNA]</scope>
    <source>
        <strain evidence="3 4">CBS 121175</strain>
    </source>
</reference>
<dbReference type="GO" id="GO:0016491">
    <property type="term" value="F:oxidoreductase activity"/>
    <property type="evidence" value="ECO:0007669"/>
    <property type="project" value="UniProtKB-KW"/>
</dbReference>
<dbReference type="EMBL" id="ML210239">
    <property type="protein sequence ID" value="TFK22500.1"/>
    <property type="molecule type" value="Genomic_DNA"/>
</dbReference>
<gene>
    <name evidence="3" type="ORF">FA15DRAFT_671466</name>
</gene>
<dbReference type="Pfam" id="PF00106">
    <property type="entry name" value="adh_short"/>
    <property type="match status" value="1"/>
</dbReference>
<evidence type="ECO:0000256" key="2">
    <source>
        <dbReference type="SAM" id="MobiDB-lite"/>
    </source>
</evidence>
<accession>A0A5C3KPQ8</accession>
<dbReference type="PANTHER" id="PTHR43157:SF31">
    <property type="entry name" value="PHOSPHATIDYLINOSITOL-GLYCAN BIOSYNTHESIS CLASS F PROTEIN"/>
    <property type="match status" value="1"/>
</dbReference>
<evidence type="ECO:0000313" key="3">
    <source>
        <dbReference type="EMBL" id="TFK22500.1"/>
    </source>
</evidence>
<dbReference type="Gene3D" id="3.40.50.720">
    <property type="entry name" value="NAD(P)-binding Rossmann-like Domain"/>
    <property type="match status" value="1"/>
</dbReference>
<dbReference type="PRINTS" id="PR00081">
    <property type="entry name" value="GDHRDH"/>
</dbReference>
<dbReference type="AlphaFoldDB" id="A0A5C3KPQ8"/>
<dbReference type="STRING" id="230819.A0A5C3KPQ8"/>
<dbReference type="InterPro" id="IPR036291">
    <property type="entry name" value="NAD(P)-bd_dom_sf"/>
</dbReference>
<keyword evidence="1" id="KW-0560">Oxidoreductase</keyword>
<keyword evidence="4" id="KW-1185">Reference proteome</keyword>
<dbReference type="InterPro" id="IPR002347">
    <property type="entry name" value="SDR_fam"/>
</dbReference>
<dbReference type="Proteomes" id="UP000307440">
    <property type="component" value="Unassembled WGS sequence"/>
</dbReference>
<proteinExistence type="predicted"/>